<feature type="region of interest" description="Disordered" evidence="3">
    <location>
        <begin position="1094"/>
        <end position="1128"/>
    </location>
</feature>
<evidence type="ECO:0000256" key="1">
    <source>
        <dbReference type="ARBA" id="ARBA00022658"/>
    </source>
</evidence>
<sequence>MATTTLSSPPDSSPPLLPPISSSDDFESLADSSSIPSSPVEPPTHRRLAYPVDIEESSDNDAEVEPDAGSPTLPPGLDGYRASVGGTEQVPEEIETPIRTLVPIPTVSPAADSISFAFPDSSAAVTSDLSVLSRPLPQETGADIVIAPDSSYVETSSGLWAMELKRRYDALYGVNVTVRSPYATTAFVGQHGQKRYRIGHRELSAPGASGAAAEDILVQSKSPPPQTSPQSSKTRIVSGGGRSKSNSTRSPPASIAKPTMVASTPRKLRKPRSNPDLSLMHSLSVTATDMPHVLGIDPANLRSVPASSLSANPTHHPVPMTKAPERNGDSFGEVMGWSNAFLPEIETENTNGIDSSRASATSATNNPGSAPGPSFVPHPFGPGVHFEIPAILRSDHTHDPMDDKGNPLRRSTRANSHLREMQSFESGLTATPIPPITPTSPESFSRPSSNSIESQHTSQPSTPQTPQTPRVQMYSPSGLPPRLAKFTTYSTEIFDVLQTSRGLPRLDLLDIQTVPVKLSLSQDGSAAPKDDPRFVIWGEVSPSESSGTGGGDASSVSHESSASTSSSIGIRLGAKGKGRGLDIQSNGAHGGVNAILGSEDGSQKNRVLLAATIERWLAQLTSELDYDELLNFFLTYRTYVSALDLARLLMTRFCWANDVNHDDVVRRIVRVRTFVAFKYWLITFFTVDFVPNRELRLFVANYLNDLAKELRELKRESIVKKLKNVAKDCKKLYTHNNTAFTSSNRDQKIDTSRNTGKENLFGENFAEATRKLSAASAHSALDVDDSDVDLDFIDEPSSSPYSGVYGKTPANNVNLGGASTLNLSTAISPPGPGSIPLSSFSILQRTDHAPGPDMFSNSMYSSPMNTSATSIPHNALSRVLVKTLGRLGRWKRVLNSGGVAHGVNMHRSMTTDVSAFDVELTVDSSDLLTSSGGVESYLRLVEGQSPQFPRNHLHAPQPQPIHSGTPSRYSTTDSLVESSSSALPQSASDGSASDRIFEPSNSHQSRNSVAETVSDYGAVINVHGVRDSFTPSSRISEDHNDVSYDRESRATRRSSRASSADSFGEPLSANRASARFPAFTSPWQFDVVSLDDLSDNSSDEHDNASRRGDAPAAPLGMRRPPRRLPHRREFEFLERPETVSSMGIISRSSIVSASSASEQSTTSHTSSSSAAGGLGAGIHQWQMNALKDSLMDDEEPGDVDEALKRLEGQVNPQKQQEKTSKVNGWVKTIRERLAAGDYSDEEPMYSDEDEEGDQHEGPSELESSSSQVVQSVISPTPGSPEASLLDADSGTARTPVKERVDQIASPARSTDAKPAVEDVVPLEIRQSRLSSEAPPVTSPVTSNFADPSRPKPFHRSFVLLFKAEDLAQHFAMIDRELFMTIKFEELLLEEWMFCEEVDTLDWAQFLKDRARWKVESRWPEKTSALGAVRARFNLMVNFTVSEIALTNPTERSYVFSRFLRIAWKSYQRNSFNTLVAIMTGLQSSWVMRAMRKSMHKLTVWDNRMLTDLKLFTSGQDNFKHIRNTVNAINDAKPPEATLHAPSAVNAAGSSIENTPSACIPFMGTYLSQLYQYNQLPVLIDPTAPHEVVTFDPVSSNLSSPAHPQVFSTLTPLPLTMHLEPLINVHRQRLIAAVIKSLVAGQHLASRVQFPIDKKLFHKCLRIRGLDSDTLQRALAFNAP</sequence>
<evidence type="ECO:0000256" key="2">
    <source>
        <dbReference type="PROSITE-ProRule" id="PRU00168"/>
    </source>
</evidence>
<dbReference type="InterPro" id="IPR036964">
    <property type="entry name" value="RASGEF_cat_dom_sf"/>
</dbReference>
<dbReference type="InterPro" id="IPR000651">
    <property type="entry name" value="Ras-like_Gua-exchang_fac_N"/>
</dbReference>
<keyword evidence="7" id="KW-1185">Reference proteome</keyword>
<dbReference type="Proteomes" id="UP001176059">
    <property type="component" value="Unassembled WGS sequence"/>
</dbReference>
<evidence type="ECO:0000313" key="6">
    <source>
        <dbReference type="EMBL" id="KAJ3711110.1"/>
    </source>
</evidence>
<dbReference type="InterPro" id="IPR001895">
    <property type="entry name" value="RASGEF_cat_dom"/>
</dbReference>
<feature type="compositionally biased region" description="Low complexity" evidence="3">
    <location>
        <begin position="1155"/>
        <end position="1171"/>
    </location>
</feature>
<feature type="region of interest" description="Disordered" evidence="3">
    <location>
        <begin position="947"/>
        <end position="1008"/>
    </location>
</feature>
<evidence type="ECO:0000256" key="3">
    <source>
        <dbReference type="SAM" id="MobiDB-lite"/>
    </source>
</evidence>
<reference evidence="6" key="2">
    <citation type="journal article" date="2023" name="Proc. Natl. Acad. Sci. U.S.A.">
        <title>A global phylogenomic analysis of the shiitake genus Lentinula.</title>
        <authorList>
            <person name="Sierra-Patev S."/>
            <person name="Min B."/>
            <person name="Naranjo-Ortiz M."/>
            <person name="Looney B."/>
            <person name="Konkel Z."/>
            <person name="Slot J.C."/>
            <person name="Sakamoto Y."/>
            <person name="Steenwyk J.L."/>
            <person name="Rokas A."/>
            <person name="Carro J."/>
            <person name="Camarero S."/>
            <person name="Ferreira P."/>
            <person name="Molpeceres G."/>
            <person name="Ruiz-Duenas F.J."/>
            <person name="Serrano A."/>
            <person name="Henrissat B."/>
            <person name="Drula E."/>
            <person name="Hughes K.W."/>
            <person name="Mata J.L."/>
            <person name="Ishikawa N.K."/>
            <person name="Vargas-Isla R."/>
            <person name="Ushijima S."/>
            <person name="Smith C.A."/>
            <person name="Donoghue J."/>
            <person name="Ahrendt S."/>
            <person name="Andreopoulos W."/>
            <person name="He G."/>
            <person name="LaButti K."/>
            <person name="Lipzen A."/>
            <person name="Ng V."/>
            <person name="Riley R."/>
            <person name="Sandor L."/>
            <person name="Barry K."/>
            <person name="Martinez A.T."/>
            <person name="Xiao Y."/>
            <person name="Gibbons J.G."/>
            <person name="Terashima K."/>
            <person name="Grigoriev I.V."/>
            <person name="Hibbett D."/>
        </authorList>
    </citation>
    <scope>NUCLEOTIDE SEQUENCE</scope>
    <source>
        <strain evidence="6">ET3784</strain>
    </source>
</reference>
<comment type="caution">
    <text evidence="6">The sequence shown here is derived from an EMBL/GenBank/DDBJ whole genome shotgun (WGS) entry which is preliminary data.</text>
</comment>
<feature type="compositionally biased region" description="Polar residues" evidence="3">
    <location>
        <begin position="999"/>
        <end position="1008"/>
    </location>
</feature>
<proteinExistence type="predicted"/>
<dbReference type="PANTHER" id="PTHR23113">
    <property type="entry name" value="GUANINE NUCLEOTIDE EXCHANGE FACTOR"/>
    <property type="match status" value="1"/>
</dbReference>
<feature type="compositionally biased region" description="Polar residues" evidence="3">
    <location>
        <begin position="960"/>
        <end position="969"/>
    </location>
</feature>
<dbReference type="Gene3D" id="1.20.870.10">
    <property type="entry name" value="Son of sevenless (SoS) protein Chain: S domain 1"/>
    <property type="match status" value="1"/>
</dbReference>
<dbReference type="GO" id="GO:0005085">
    <property type="term" value="F:guanyl-nucleotide exchange factor activity"/>
    <property type="evidence" value="ECO:0007669"/>
    <property type="project" value="UniProtKB-KW"/>
</dbReference>
<feature type="compositionally biased region" description="Basic and acidic residues" evidence="3">
    <location>
        <begin position="1035"/>
        <end position="1050"/>
    </location>
</feature>
<feature type="domain" description="N-terminal Ras-GEF" evidence="5">
    <location>
        <begin position="604"/>
        <end position="730"/>
    </location>
</feature>
<evidence type="ECO:0008006" key="8">
    <source>
        <dbReference type="Google" id="ProtNLM"/>
    </source>
</evidence>
<feature type="compositionally biased region" description="Low complexity" evidence="3">
    <location>
        <begin position="355"/>
        <end position="364"/>
    </location>
</feature>
<dbReference type="Pfam" id="PF00618">
    <property type="entry name" value="RasGEF_N"/>
    <property type="match status" value="1"/>
</dbReference>
<organism evidence="6 7">
    <name type="scientific">Lentinula guzmanii</name>
    <dbReference type="NCBI Taxonomy" id="2804957"/>
    <lineage>
        <taxon>Eukaryota</taxon>
        <taxon>Fungi</taxon>
        <taxon>Dikarya</taxon>
        <taxon>Basidiomycota</taxon>
        <taxon>Agaricomycotina</taxon>
        <taxon>Agaricomycetes</taxon>
        <taxon>Agaricomycetidae</taxon>
        <taxon>Agaricales</taxon>
        <taxon>Marasmiineae</taxon>
        <taxon>Omphalotaceae</taxon>
        <taxon>Lentinula</taxon>
    </lineage>
</organism>
<feature type="compositionally biased region" description="Low complexity" evidence="3">
    <location>
        <begin position="970"/>
        <end position="991"/>
    </location>
</feature>
<feature type="region of interest" description="Disordered" evidence="3">
    <location>
        <begin position="539"/>
        <end position="562"/>
    </location>
</feature>
<feature type="region of interest" description="Disordered" evidence="3">
    <location>
        <begin position="1"/>
        <end position="78"/>
    </location>
</feature>
<feature type="region of interest" description="Disordered" evidence="3">
    <location>
        <begin position="1328"/>
        <end position="1347"/>
    </location>
</feature>
<feature type="region of interest" description="Disordered" evidence="3">
    <location>
        <begin position="424"/>
        <end position="479"/>
    </location>
</feature>
<reference evidence="6" key="1">
    <citation type="submission" date="2022-08" db="EMBL/GenBank/DDBJ databases">
        <authorList>
            <consortium name="DOE Joint Genome Institute"/>
            <person name="Min B."/>
            <person name="Sierra-Patev S."/>
            <person name="Naranjo-Ortiz M."/>
            <person name="Looney B."/>
            <person name="Konkel Z."/>
            <person name="Slot J.C."/>
            <person name="Sakamoto Y."/>
            <person name="Steenwyk J.L."/>
            <person name="Rokas A."/>
            <person name="Carro J."/>
            <person name="Camarero S."/>
            <person name="Ferreira P."/>
            <person name="Molpeceres G."/>
            <person name="Ruiz-duenas F.J."/>
            <person name="Serrano A."/>
            <person name="Henrissat B."/>
            <person name="Drula E."/>
            <person name="Hughes K.W."/>
            <person name="Mata J.L."/>
            <person name="Ishikawa N.K."/>
            <person name="Vargas-Isla R."/>
            <person name="Ushijima S."/>
            <person name="Smith C.A."/>
            <person name="Ahrendt S."/>
            <person name="Andreopoulos W."/>
            <person name="He G."/>
            <person name="LaButti K."/>
            <person name="Lipzen A."/>
            <person name="Ng V."/>
            <person name="Riley R."/>
            <person name="Sandor L."/>
            <person name="Barry K."/>
            <person name="Martinez A.T."/>
            <person name="Xiao Y."/>
            <person name="Gibbons J.G."/>
            <person name="Terashima K."/>
            <person name="Hibbett D.S."/>
            <person name="Grigoriev I.V."/>
        </authorList>
    </citation>
    <scope>NUCLEOTIDE SEQUENCE</scope>
    <source>
        <strain evidence="6">ET3784</strain>
    </source>
</reference>
<name>A0AA38J1S2_9AGAR</name>
<feature type="region of interest" description="Disordered" evidence="3">
    <location>
        <begin position="350"/>
        <end position="381"/>
    </location>
</feature>
<feature type="compositionally biased region" description="Low complexity" evidence="3">
    <location>
        <begin position="1"/>
        <end position="10"/>
    </location>
</feature>
<protein>
    <recommendedName>
        <fullName evidence="8">Ras GEF</fullName>
    </recommendedName>
</protein>
<evidence type="ECO:0000259" key="4">
    <source>
        <dbReference type="PROSITE" id="PS50009"/>
    </source>
</evidence>
<dbReference type="Gene3D" id="1.10.840.10">
    <property type="entry name" value="Ras guanine-nucleotide exchange factors catalytic domain"/>
    <property type="match status" value="1"/>
</dbReference>
<dbReference type="SUPFAM" id="SSF48366">
    <property type="entry name" value="Ras GEF"/>
    <property type="match status" value="1"/>
</dbReference>
<feature type="compositionally biased region" description="Low complexity" evidence="3">
    <location>
        <begin position="439"/>
        <end position="469"/>
    </location>
</feature>
<feature type="compositionally biased region" description="Low complexity" evidence="3">
    <location>
        <begin position="1263"/>
        <end position="1274"/>
    </location>
</feature>
<dbReference type="InterPro" id="IPR023578">
    <property type="entry name" value="Ras_GEF_dom_sf"/>
</dbReference>
<feature type="region of interest" description="Disordered" evidence="3">
    <location>
        <begin position="1028"/>
        <end position="1067"/>
    </location>
</feature>
<dbReference type="PROSITE" id="PS50009">
    <property type="entry name" value="RASGEF_CAT"/>
    <property type="match status" value="1"/>
</dbReference>
<dbReference type="SMART" id="SM00147">
    <property type="entry name" value="RasGEF"/>
    <property type="match status" value="1"/>
</dbReference>
<gene>
    <name evidence="6" type="ORF">DFJ43DRAFT_1009041</name>
</gene>
<feature type="compositionally biased region" description="Basic and acidic residues" evidence="3">
    <location>
        <begin position="1098"/>
        <end position="1109"/>
    </location>
</feature>
<keyword evidence="1 2" id="KW-0344">Guanine-nucleotide releasing factor</keyword>
<dbReference type="PROSITE" id="PS50212">
    <property type="entry name" value="RASGEF_NTER"/>
    <property type="match status" value="1"/>
</dbReference>
<feature type="compositionally biased region" description="Acidic residues" evidence="3">
    <location>
        <begin position="53"/>
        <end position="66"/>
    </location>
</feature>
<feature type="region of interest" description="Disordered" evidence="3">
    <location>
        <begin position="1155"/>
        <end position="1174"/>
    </location>
</feature>
<dbReference type="Pfam" id="PF00617">
    <property type="entry name" value="RasGEF"/>
    <property type="match status" value="1"/>
</dbReference>
<feature type="domain" description="Ras-GEF" evidence="4">
    <location>
        <begin position="1362"/>
        <end position="1679"/>
    </location>
</feature>
<feature type="region of interest" description="Disordered" evidence="3">
    <location>
        <begin position="1233"/>
        <end position="1314"/>
    </location>
</feature>
<evidence type="ECO:0000259" key="5">
    <source>
        <dbReference type="PROSITE" id="PS50212"/>
    </source>
</evidence>
<feature type="region of interest" description="Disordered" evidence="3">
    <location>
        <begin position="219"/>
        <end position="278"/>
    </location>
</feature>
<accession>A0AA38J1S2</accession>
<dbReference type="GO" id="GO:0005886">
    <property type="term" value="C:plasma membrane"/>
    <property type="evidence" value="ECO:0007669"/>
    <property type="project" value="TreeGrafter"/>
</dbReference>
<dbReference type="InterPro" id="IPR008937">
    <property type="entry name" value="Ras-like_GEF"/>
</dbReference>
<feature type="compositionally biased region" description="Acidic residues" evidence="3">
    <location>
        <begin position="1238"/>
        <end position="1253"/>
    </location>
</feature>
<evidence type="ECO:0000313" key="7">
    <source>
        <dbReference type="Proteomes" id="UP001176059"/>
    </source>
</evidence>
<dbReference type="GO" id="GO:0007265">
    <property type="term" value="P:Ras protein signal transduction"/>
    <property type="evidence" value="ECO:0007669"/>
    <property type="project" value="TreeGrafter"/>
</dbReference>
<dbReference type="CDD" id="cd06224">
    <property type="entry name" value="REM"/>
    <property type="match status" value="1"/>
</dbReference>
<dbReference type="EMBL" id="JANVFO010000124">
    <property type="protein sequence ID" value="KAJ3711110.1"/>
    <property type="molecule type" value="Genomic_DNA"/>
</dbReference>
<dbReference type="PANTHER" id="PTHR23113:SF363">
    <property type="entry name" value="PROTEIN SON OF SEVENLESS"/>
    <property type="match status" value="1"/>
</dbReference>